<dbReference type="Proteomes" id="UP000774617">
    <property type="component" value="Unassembled WGS sequence"/>
</dbReference>
<reference evidence="1 2" key="1">
    <citation type="journal article" date="2021" name="Nat. Commun.">
        <title>Genetic determinants of endophytism in the Arabidopsis root mycobiome.</title>
        <authorList>
            <person name="Mesny F."/>
            <person name="Miyauchi S."/>
            <person name="Thiergart T."/>
            <person name="Pickel B."/>
            <person name="Atanasova L."/>
            <person name="Karlsson M."/>
            <person name="Huettel B."/>
            <person name="Barry K.W."/>
            <person name="Haridas S."/>
            <person name="Chen C."/>
            <person name="Bauer D."/>
            <person name="Andreopoulos W."/>
            <person name="Pangilinan J."/>
            <person name="LaButti K."/>
            <person name="Riley R."/>
            <person name="Lipzen A."/>
            <person name="Clum A."/>
            <person name="Drula E."/>
            <person name="Henrissat B."/>
            <person name="Kohler A."/>
            <person name="Grigoriev I.V."/>
            <person name="Martin F.M."/>
            <person name="Hacquard S."/>
        </authorList>
    </citation>
    <scope>NUCLEOTIDE SEQUENCE [LARGE SCALE GENOMIC DNA]</scope>
    <source>
        <strain evidence="1 2">MPI-SDFR-AT-0080</strain>
    </source>
</reference>
<protein>
    <submittedName>
        <fullName evidence="1">Uncharacterized protein</fullName>
    </submittedName>
</protein>
<keyword evidence="2" id="KW-1185">Reference proteome</keyword>
<gene>
    <name evidence="1" type="ORF">B0J12DRAFT_207520</name>
</gene>
<evidence type="ECO:0000313" key="1">
    <source>
        <dbReference type="EMBL" id="KAH7042703.1"/>
    </source>
</evidence>
<dbReference type="EMBL" id="JAGTJR010000025">
    <property type="protein sequence ID" value="KAH7042703.1"/>
    <property type="molecule type" value="Genomic_DNA"/>
</dbReference>
<accession>A0ABQ8G2B0</accession>
<organism evidence="1 2">
    <name type="scientific">Macrophomina phaseolina</name>
    <dbReference type="NCBI Taxonomy" id="35725"/>
    <lineage>
        <taxon>Eukaryota</taxon>
        <taxon>Fungi</taxon>
        <taxon>Dikarya</taxon>
        <taxon>Ascomycota</taxon>
        <taxon>Pezizomycotina</taxon>
        <taxon>Dothideomycetes</taxon>
        <taxon>Dothideomycetes incertae sedis</taxon>
        <taxon>Botryosphaeriales</taxon>
        <taxon>Botryosphaeriaceae</taxon>
        <taxon>Macrophomina</taxon>
    </lineage>
</organism>
<proteinExistence type="predicted"/>
<name>A0ABQ8G2B0_9PEZI</name>
<comment type="caution">
    <text evidence="1">The sequence shown here is derived from an EMBL/GenBank/DDBJ whole genome shotgun (WGS) entry which is preliminary data.</text>
</comment>
<sequence>MPLPANALLYVLRTRELGIISQRTFGRSYEWHAVPLGNRSFFPEQTPKQEDRRITPPSPLLSHAAQAAPVHARGLLDAHWSIFPRRQYSEHRKVRRKLLKKASCRALESEERAKNGSPPYARPGRRCRAHGQRGCWVLRNGVTAALPLMEFFFFFFASSVALSLSTPSSSEGVWFVTHLLLATVTSPSCEATQPNQWRSLHE</sequence>
<evidence type="ECO:0000313" key="2">
    <source>
        <dbReference type="Proteomes" id="UP000774617"/>
    </source>
</evidence>